<dbReference type="AlphaFoldDB" id="A0A0E9N8G0"/>
<name>A0A0E9N8G0_9BACT</name>
<dbReference type="Proteomes" id="UP000033121">
    <property type="component" value="Unassembled WGS sequence"/>
</dbReference>
<evidence type="ECO:0000313" key="2">
    <source>
        <dbReference type="Proteomes" id="UP000033121"/>
    </source>
</evidence>
<dbReference type="OrthoDB" id="1119698at2"/>
<gene>
    <name evidence="1" type="ORF">FPE01S_07_00680</name>
</gene>
<dbReference type="RefSeq" id="WP_046371692.1">
    <property type="nucleotide sequence ID" value="NZ_BBWV01000007.1"/>
</dbReference>
<dbReference type="Pfam" id="PF13366">
    <property type="entry name" value="PDDEXK_3"/>
    <property type="match status" value="1"/>
</dbReference>
<evidence type="ECO:0008006" key="3">
    <source>
        <dbReference type="Google" id="ProtNLM"/>
    </source>
</evidence>
<comment type="caution">
    <text evidence="1">The sequence shown here is derived from an EMBL/GenBank/DDBJ whole genome shotgun (WGS) entry which is preliminary data.</text>
</comment>
<sequence>MREYSENSLAAIVVNASVELHRKLGPGMFESVYETLLAYKLHKLGIQVERQKSIPLYYEGVVMETAFRADLVLEDKLIVEVKSVAVLEDIHYKQIISYLKIADCKLGLLINFNVPLIKNGIHRIVNNL</sequence>
<proteinExistence type="predicted"/>
<accession>A0A0E9N8G0</accession>
<evidence type="ECO:0000313" key="1">
    <source>
        <dbReference type="EMBL" id="GAO45680.1"/>
    </source>
</evidence>
<dbReference type="EMBL" id="BBWV01000007">
    <property type="protein sequence ID" value="GAO45680.1"/>
    <property type="molecule type" value="Genomic_DNA"/>
</dbReference>
<keyword evidence="2" id="KW-1185">Reference proteome</keyword>
<dbReference type="InterPro" id="IPR026350">
    <property type="entry name" value="GxxExxY"/>
</dbReference>
<dbReference type="STRING" id="1220578.FPE01S_07_00680"/>
<dbReference type="NCBIfam" id="TIGR04256">
    <property type="entry name" value="GxxExxY"/>
    <property type="match status" value="1"/>
</dbReference>
<organism evidence="1 2">
    <name type="scientific">Flavihumibacter petaseus NBRC 106054</name>
    <dbReference type="NCBI Taxonomy" id="1220578"/>
    <lineage>
        <taxon>Bacteria</taxon>
        <taxon>Pseudomonadati</taxon>
        <taxon>Bacteroidota</taxon>
        <taxon>Chitinophagia</taxon>
        <taxon>Chitinophagales</taxon>
        <taxon>Chitinophagaceae</taxon>
        <taxon>Flavihumibacter</taxon>
    </lineage>
</organism>
<reference evidence="1 2" key="1">
    <citation type="submission" date="2015-04" db="EMBL/GenBank/DDBJ databases">
        <title>Whole genome shotgun sequence of Flavihumibacter petaseus NBRC 106054.</title>
        <authorList>
            <person name="Miyazawa S."/>
            <person name="Hosoyama A."/>
            <person name="Hashimoto M."/>
            <person name="Noguchi M."/>
            <person name="Tsuchikane K."/>
            <person name="Ohji S."/>
            <person name="Yamazoe A."/>
            <person name="Ichikawa N."/>
            <person name="Kimura A."/>
            <person name="Fujita N."/>
        </authorList>
    </citation>
    <scope>NUCLEOTIDE SEQUENCE [LARGE SCALE GENOMIC DNA]</scope>
    <source>
        <strain evidence="1 2">NBRC 106054</strain>
    </source>
</reference>
<protein>
    <recommendedName>
        <fullName evidence="3">GxxExxY protein</fullName>
    </recommendedName>
</protein>